<feature type="region of interest" description="Disordered" evidence="1">
    <location>
        <begin position="162"/>
        <end position="205"/>
    </location>
</feature>
<feature type="region of interest" description="Disordered" evidence="1">
    <location>
        <begin position="549"/>
        <end position="574"/>
    </location>
</feature>
<feature type="region of interest" description="Disordered" evidence="1">
    <location>
        <begin position="1085"/>
        <end position="1119"/>
    </location>
</feature>
<comment type="caution">
    <text evidence="3">The sequence shown here is derived from an EMBL/GenBank/DDBJ whole genome shotgun (WGS) entry which is preliminary data.</text>
</comment>
<feature type="region of interest" description="Disordered" evidence="1">
    <location>
        <begin position="31"/>
        <end position="65"/>
    </location>
</feature>
<reference evidence="3 4" key="1">
    <citation type="submission" date="2022-08" db="EMBL/GenBank/DDBJ databases">
        <title>Polyphasic taxonomy analysis of Qipengyuania sp.RS5-5.</title>
        <authorList>
            <person name="Xamxidin M."/>
            <person name="Wu M."/>
        </authorList>
    </citation>
    <scope>NUCLEOTIDE SEQUENCE [LARGE SCALE GENOMIC DNA]</scope>
    <source>
        <strain evidence="3 4">RS5-5</strain>
    </source>
</reference>
<keyword evidence="4" id="KW-1185">Reference proteome</keyword>
<name>A0ABT1XWD6_9SPHN</name>
<feature type="region of interest" description="Disordered" evidence="1">
    <location>
        <begin position="1043"/>
        <end position="1063"/>
    </location>
</feature>
<feature type="domain" description="eCIS core" evidence="2">
    <location>
        <begin position="203"/>
        <end position="275"/>
    </location>
</feature>
<organism evidence="3 4">
    <name type="scientific">Parerythrobacter lacustris</name>
    <dbReference type="NCBI Taxonomy" id="2969984"/>
    <lineage>
        <taxon>Bacteria</taxon>
        <taxon>Pseudomonadati</taxon>
        <taxon>Pseudomonadota</taxon>
        <taxon>Alphaproteobacteria</taxon>
        <taxon>Sphingomonadales</taxon>
        <taxon>Erythrobacteraceae</taxon>
        <taxon>Parerythrobacter</taxon>
    </lineage>
</organism>
<sequence>MSAAALRPAQAKAPAAAAPVPVVAQALESLQQDSGPVSSLSRIPISAPPAPPPPPSVSRASGEAVQRKCETCDAEEKEASTKVRTRLEVGAADDPFEHEADAIAHSVMAIPEGDLIGSARDATGAAPSIQRACAACSATRDEHLSARRIEEEDLAAEIVRRRTDGQIADADESEAPRMRGEAESDGPPGLAATSGELTTGGSPLSASARQFFEPRMGRDLSHVRVHSGHASSGFSQSISARAFTYRNHIWLGRSERHEISFTMAHELAHVLQQTAPGPVGPGAGAASTAQIDTRPAIRREVLDEKEPFFFPRSAMDARALHTQKHNEAQDALRGVKANKGMLTEVPMPGADRSSIDIGEKYGFADLYFAGTKSSPADRKPAIIGVQAVKGGGASPNALANFTNTLEPDTVAGPSGPITVTKGPRISFAGIGGVTSLESARAPKIDWAGGKLDDTADMPTNIKLGEIKPAHSISYRQSGVKQLKNYVEGIDAAAEATNRLFPGTGWVPFTKRMMGSELDLPKDWDPSKTHTTWPEKDIELRWSQTIKFDDSSTKRVPGTAGPSKSVPKPAKPDTIDGRWMIARGSRRKDGGDGVFVYYLHPKPADLRKALKNGNVSKHFERRLADVHHIPAKLRTPPKKASSSPAKPKPRLLNARPAMPLLRRKAMEDDFSAAKWEAFRRGNRSLPEESRNNVLDQLHEIAPQDILALVNRNAGLAKWAKDNPDNASMPSDITSEASGSKALIDFKFLQKAAFWTGDSARLIGLLRDKFGTIVVKGINKFEEFKQKVSDKIEARKKKALERDKKKRGGIMLKAAKGVMAALLPLLVMPIVRQTYALIMSCVESGFKAKFETLLPEEGPVADLQQMATDIQARIETMATEIEATIDAAVTSIVGEYEGKVEKLVEDSQNVLAVIGMIKDIANGLRIGACLISLATAPETLGLGAVVGCGLAVADWILGQLGISPIDYVIAKTIETCPNKNAIGKIMAGFAILQEMPAELAKLSVGEIKKALRAFVPGEMLGKPLGDHAAELLCDESKIAAKPEPFTPIDCGSAGGDSGGVPDLPQDLVDKTFKDGDPITDGERVHMEGREQQVPPRAASAVTGDPASEGGEQSDASGTATRVVTRNDGVQVGEGTPKEFHGFFVHGIESGFPSEYDSKKNGGKCFPKKVKFSIHDSHGFHSIDRVYDVEICKIYRPDSPAYPKTPVRVAVRFSINEAFTIVDAATGARKVSYAVRAGDQYGAWMAERKPEDK</sequence>
<proteinExistence type="predicted"/>
<evidence type="ECO:0000313" key="4">
    <source>
        <dbReference type="Proteomes" id="UP001206067"/>
    </source>
</evidence>
<dbReference type="InterPro" id="IPR025295">
    <property type="entry name" value="eCIS_core_dom"/>
</dbReference>
<evidence type="ECO:0000313" key="3">
    <source>
        <dbReference type="EMBL" id="MCR2835276.1"/>
    </source>
</evidence>
<gene>
    <name evidence="3" type="ORF">NSO95_15125</name>
</gene>
<evidence type="ECO:0000256" key="1">
    <source>
        <dbReference type="SAM" id="MobiDB-lite"/>
    </source>
</evidence>
<dbReference type="EMBL" id="JANKHH010000008">
    <property type="protein sequence ID" value="MCR2835276.1"/>
    <property type="molecule type" value="Genomic_DNA"/>
</dbReference>
<evidence type="ECO:0000259" key="2">
    <source>
        <dbReference type="Pfam" id="PF13699"/>
    </source>
</evidence>
<protein>
    <submittedName>
        <fullName evidence="3">DUF4157 domain-containing protein</fullName>
    </submittedName>
</protein>
<dbReference type="RefSeq" id="WP_257597166.1">
    <property type="nucleotide sequence ID" value="NZ_JANKHH010000008.1"/>
</dbReference>
<dbReference type="Proteomes" id="UP001206067">
    <property type="component" value="Unassembled WGS sequence"/>
</dbReference>
<dbReference type="Pfam" id="PF13699">
    <property type="entry name" value="eCIS_core"/>
    <property type="match status" value="1"/>
</dbReference>
<feature type="compositionally biased region" description="Pro residues" evidence="1">
    <location>
        <begin position="46"/>
        <end position="56"/>
    </location>
</feature>
<accession>A0ABT1XWD6</accession>
<feature type="compositionally biased region" description="Polar residues" evidence="1">
    <location>
        <begin position="195"/>
        <end position="205"/>
    </location>
</feature>